<sequence length="105" mass="11654">MTPAEAQEAEAVGEYVTVPVGDTGVAVRILPQGQWRMSHMRLLNTGDLDGWAECVIHEDDLDAFLDLDLTVDEFQDFSLAAAKASGDDMGKSRGRSRSSRRMRRR</sequence>
<reference evidence="2 3" key="1">
    <citation type="submission" date="2019-08" db="EMBL/GenBank/DDBJ databases">
        <title>Actinomadura sp. nov. CYP1-5 isolated from mountain soil.</title>
        <authorList>
            <person name="Songsumanus A."/>
            <person name="Kuncharoen N."/>
            <person name="Kudo T."/>
            <person name="Yuki M."/>
            <person name="Igarashi Y."/>
            <person name="Tanasupawat S."/>
        </authorList>
    </citation>
    <scope>NUCLEOTIDE SEQUENCE [LARGE SCALE GENOMIC DNA]</scope>
    <source>
        <strain evidence="2 3">CYP1-5</strain>
    </source>
</reference>
<protein>
    <submittedName>
        <fullName evidence="2">Uncharacterized protein</fullName>
    </submittedName>
</protein>
<proteinExistence type="predicted"/>
<name>A0A5D3FC98_9ACTN</name>
<feature type="compositionally biased region" description="Basic residues" evidence="1">
    <location>
        <begin position="92"/>
        <end position="105"/>
    </location>
</feature>
<dbReference type="EMBL" id="VSRQ01000007">
    <property type="protein sequence ID" value="TYK45466.1"/>
    <property type="molecule type" value="Genomic_DNA"/>
</dbReference>
<comment type="caution">
    <text evidence="2">The sequence shown here is derived from an EMBL/GenBank/DDBJ whole genome shotgun (WGS) entry which is preliminary data.</text>
</comment>
<evidence type="ECO:0000256" key="1">
    <source>
        <dbReference type="SAM" id="MobiDB-lite"/>
    </source>
</evidence>
<evidence type="ECO:0000313" key="2">
    <source>
        <dbReference type="EMBL" id="TYK45466.1"/>
    </source>
</evidence>
<keyword evidence="3" id="KW-1185">Reference proteome</keyword>
<dbReference type="Proteomes" id="UP000323505">
    <property type="component" value="Unassembled WGS sequence"/>
</dbReference>
<accession>A0A5D3FC98</accession>
<organism evidence="2 3">
    <name type="scientific">Actinomadura decatromicini</name>
    <dbReference type="NCBI Taxonomy" id="2604572"/>
    <lineage>
        <taxon>Bacteria</taxon>
        <taxon>Bacillati</taxon>
        <taxon>Actinomycetota</taxon>
        <taxon>Actinomycetes</taxon>
        <taxon>Streptosporangiales</taxon>
        <taxon>Thermomonosporaceae</taxon>
        <taxon>Actinomadura</taxon>
    </lineage>
</organism>
<feature type="region of interest" description="Disordered" evidence="1">
    <location>
        <begin position="83"/>
        <end position="105"/>
    </location>
</feature>
<dbReference type="AlphaFoldDB" id="A0A5D3FC98"/>
<gene>
    <name evidence="2" type="ORF">FXF68_31230</name>
</gene>
<evidence type="ECO:0000313" key="3">
    <source>
        <dbReference type="Proteomes" id="UP000323505"/>
    </source>
</evidence>